<reference evidence="1" key="1">
    <citation type="submission" date="2020-04" db="EMBL/GenBank/DDBJ databases">
        <authorList>
            <person name="Chiriac C."/>
            <person name="Salcher M."/>
            <person name="Ghai R."/>
            <person name="Kavagutti S V."/>
        </authorList>
    </citation>
    <scope>NUCLEOTIDE SEQUENCE</scope>
</reference>
<name>A0A6J5MT82_9CAUD</name>
<gene>
    <name evidence="1" type="ORF">UFOVP531_43</name>
</gene>
<accession>A0A6J5MT82</accession>
<evidence type="ECO:0000313" key="1">
    <source>
        <dbReference type="EMBL" id="CAB4149047.1"/>
    </source>
</evidence>
<dbReference type="EMBL" id="LR796512">
    <property type="protein sequence ID" value="CAB4149047.1"/>
    <property type="molecule type" value="Genomic_DNA"/>
</dbReference>
<sequence>MAKQKATGLGDTIEQITEATGIKKAVEVFSKATGLDCGCDERKEKLNKLFSYNRNINCLNEKDYNALTEFMDAKKNTLTPEEQKVISDIYYNVFNYRLELSSCGSCWANKIKELKQVYNEYKIND</sequence>
<proteinExistence type="predicted"/>
<protein>
    <submittedName>
        <fullName evidence="1">Uncharacterized protein</fullName>
    </submittedName>
</protein>
<organism evidence="1">
    <name type="scientific">uncultured Caudovirales phage</name>
    <dbReference type="NCBI Taxonomy" id="2100421"/>
    <lineage>
        <taxon>Viruses</taxon>
        <taxon>Duplodnaviria</taxon>
        <taxon>Heunggongvirae</taxon>
        <taxon>Uroviricota</taxon>
        <taxon>Caudoviricetes</taxon>
        <taxon>Peduoviridae</taxon>
        <taxon>Maltschvirus</taxon>
        <taxon>Maltschvirus maltsch</taxon>
    </lineage>
</organism>